<comment type="caution">
    <text evidence="1">The sequence shown here is derived from an EMBL/GenBank/DDBJ whole genome shotgun (WGS) entry which is preliminary data.</text>
</comment>
<dbReference type="InterPro" id="IPR038396">
    <property type="entry name" value="SpoIIAA-like_sf"/>
</dbReference>
<reference evidence="2" key="1">
    <citation type="journal article" date="2019" name="Int. J. Syst. Evol. Microbiol.">
        <title>The Global Catalogue of Microorganisms (GCM) 10K type strain sequencing project: providing services to taxonomists for standard genome sequencing and annotation.</title>
        <authorList>
            <consortium name="The Broad Institute Genomics Platform"/>
            <consortium name="The Broad Institute Genome Sequencing Center for Infectious Disease"/>
            <person name="Wu L."/>
            <person name="Ma J."/>
        </authorList>
    </citation>
    <scope>NUCLEOTIDE SEQUENCE [LARGE SCALE GENOMIC DNA]</scope>
    <source>
        <strain evidence="2">CCUG 60523</strain>
    </source>
</reference>
<dbReference type="EMBL" id="JBHRZS010000002">
    <property type="protein sequence ID" value="MFC3878668.1"/>
    <property type="molecule type" value="Genomic_DNA"/>
</dbReference>
<sequence>MEINFQPEDALLIYKIDGIIAFEDMKRLQNIQASIPKGNKIRILALVEKFEGYENISTAREALALDLAWIGKAKQYAMVADSNFLRSAVKILGLLVPKIKFKAFRKVDQDAAYNWLGVSKRLG</sequence>
<dbReference type="Gene3D" id="3.40.50.10600">
    <property type="entry name" value="SpoIIaa-like domains"/>
    <property type="match status" value="1"/>
</dbReference>
<proteinExistence type="predicted"/>
<dbReference type="SUPFAM" id="SSF52091">
    <property type="entry name" value="SpoIIaa-like"/>
    <property type="match status" value="1"/>
</dbReference>
<organism evidence="1 2">
    <name type="scientific">Algoriphagus namhaensis</name>
    <dbReference type="NCBI Taxonomy" id="915353"/>
    <lineage>
        <taxon>Bacteria</taxon>
        <taxon>Pseudomonadati</taxon>
        <taxon>Bacteroidota</taxon>
        <taxon>Cytophagia</taxon>
        <taxon>Cytophagales</taxon>
        <taxon>Cyclobacteriaceae</taxon>
        <taxon>Algoriphagus</taxon>
    </lineage>
</organism>
<keyword evidence="2" id="KW-1185">Reference proteome</keyword>
<dbReference type="RefSeq" id="WP_377902347.1">
    <property type="nucleotide sequence ID" value="NZ_JBHRZS010000002.1"/>
</dbReference>
<gene>
    <name evidence="1" type="ORF">ACFOSV_00680</name>
</gene>
<evidence type="ECO:0000313" key="2">
    <source>
        <dbReference type="Proteomes" id="UP001595805"/>
    </source>
</evidence>
<dbReference type="Pfam" id="PF11964">
    <property type="entry name" value="SpoIIAA-like"/>
    <property type="match status" value="1"/>
</dbReference>
<name>A0ABV8AKX3_9BACT</name>
<accession>A0ABV8AKX3</accession>
<evidence type="ECO:0000313" key="1">
    <source>
        <dbReference type="EMBL" id="MFC3878668.1"/>
    </source>
</evidence>
<protein>
    <submittedName>
        <fullName evidence="1">STAS/SEC14 domain-containing protein</fullName>
    </submittedName>
</protein>
<dbReference type="InterPro" id="IPR021866">
    <property type="entry name" value="SpoIIAA-like"/>
</dbReference>
<dbReference type="Proteomes" id="UP001595805">
    <property type="component" value="Unassembled WGS sequence"/>
</dbReference>
<dbReference type="InterPro" id="IPR036513">
    <property type="entry name" value="STAS_dom_sf"/>
</dbReference>